<sequence>NQIPPTKSASRHSLPRCRNSFTSTEEHPHIGNYRLLKTIGKGNFAKVKLARHVLTGREVRTFVFFRNLTYKLCHFSCPSVSLQLFREVRIMKILNHPNIVKLFEVIETEKTLYLVMEYASGGEVFDYLVAHGRMKEKEARAKFRQIVSAVQYCHQRRIVHRDLKAENLLLDADMNIKIADFGFSNEFTVGSKLDTFCGSPPYAAPELFQGKKYDGPEVDVWSLGVILYTLVSGSLPFDGQNLKELRERVLRGKYRIPFYMSTDCENLLKKLLVLNPVKRGSLEQIMKDHWMNVGHEEEELKPYIEPEADFSDLARIELMVTMGFPKDEINESLQGQKYDDVMATYLLLGRKAPEPLTNSILGQRPRPTSDINNSSSISPAHPKVTRSISANQKQRRYSDHGGDDDDGGGGGVVEKQSKATSSFPKFLCLHFLSLNCNGSLVIFLKKYVIIQCFGYSLTEVSGSTPSTAMSSTRPRHTKSMSSSGHPSKSTLPPIDDNTELKASSSPRGPSTSPSAHSISTPEKNRFPRGTTSRSTFHGAQLRDRRSATYNGPPASPTLSHDTGALAQQRRGTSTGIISKITSKFVRRVPSEGEASARTEPPRSASGDTKEDNGRDSKPRSLRFTWSMKTTSSMEPADMMREIRKVLDANSCDYEQRERFLLFCVHGDARQDNLVQWEMEVCKLPRLSLNGVRFKRISGTSIAFKNIACKIANELKL</sequence>
<evidence type="ECO:0000259" key="14">
    <source>
        <dbReference type="PROSITE" id="PS50011"/>
    </source>
</evidence>
<comment type="catalytic activity">
    <reaction evidence="12">
        <text>L-seryl-[protein] + ATP = O-phospho-L-seryl-[protein] + ADP + H(+)</text>
        <dbReference type="Rhea" id="RHEA:17989"/>
        <dbReference type="Rhea" id="RHEA-COMP:9863"/>
        <dbReference type="Rhea" id="RHEA-COMP:11604"/>
        <dbReference type="ChEBI" id="CHEBI:15378"/>
        <dbReference type="ChEBI" id="CHEBI:29999"/>
        <dbReference type="ChEBI" id="CHEBI:30616"/>
        <dbReference type="ChEBI" id="CHEBI:83421"/>
        <dbReference type="ChEBI" id="CHEBI:456216"/>
        <dbReference type="EC" id="2.7.11.1"/>
    </reaction>
</comment>
<evidence type="ECO:0000256" key="10">
    <source>
        <dbReference type="ARBA" id="ARBA00023273"/>
    </source>
</evidence>
<feature type="region of interest" description="Disordered" evidence="13">
    <location>
        <begin position="461"/>
        <end position="621"/>
    </location>
</feature>
<evidence type="ECO:0000256" key="9">
    <source>
        <dbReference type="ARBA" id="ARBA00022840"/>
    </source>
</evidence>
<dbReference type="InterPro" id="IPR000719">
    <property type="entry name" value="Prot_kinase_dom"/>
</dbReference>
<feature type="compositionally biased region" description="Polar residues" evidence="13">
    <location>
        <begin position="461"/>
        <end position="472"/>
    </location>
</feature>
<dbReference type="PANTHER" id="PTHR24346:SF21">
    <property type="entry name" value="SERINE_THREONINE-PROTEIN KINASE MARK1"/>
    <property type="match status" value="1"/>
</dbReference>
<dbReference type="Pfam" id="PF00069">
    <property type="entry name" value="Pkinase"/>
    <property type="match status" value="1"/>
</dbReference>
<comment type="similarity">
    <text evidence="2">Belongs to the protein kinase superfamily. CAMK Ser/Thr protein kinase family. SNF1 subfamily.</text>
</comment>
<dbReference type="PROSITE" id="PS50011">
    <property type="entry name" value="PROTEIN_KINASE_DOM"/>
    <property type="match status" value="1"/>
</dbReference>
<dbReference type="FunFam" id="1.10.510.10:FF:002890">
    <property type="entry name" value="Non-specific serine/threonine protein kinase"/>
    <property type="match status" value="1"/>
</dbReference>
<dbReference type="AlphaFoldDB" id="A0A8C5HWT0"/>
<comment type="subcellular location">
    <subcellularLocation>
        <location evidence="1">Cell projection</location>
    </subcellularLocation>
</comment>
<evidence type="ECO:0000256" key="4">
    <source>
        <dbReference type="ARBA" id="ARBA00022527"/>
    </source>
</evidence>
<dbReference type="PROSITE" id="PS00108">
    <property type="entry name" value="PROTEIN_KINASE_ST"/>
    <property type="match status" value="1"/>
</dbReference>
<dbReference type="FunFam" id="3.30.200.20:FF:000003">
    <property type="entry name" value="Non-specific serine/threonine protein kinase"/>
    <property type="match status" value="1"/>
</dbReference>
<evidence type="ECO:0000259" key="16">
    <source>
        <dbReference type="PROSITE" id="PS50032"/>
    </source>
</evidence>
<evidence type="ECO:0000256" key="8">
    <source>
        <dbReference type="ARBA" id="ARBA00022777"/>
    </source>
</evidence>
<dbReference type="Gene3D" id="3.30.200.20">
    <property type="entry name" value="Phosphorylase Kinase, domain 1"/>
    <property type="match status" value="1"/>
</dbReference>
<comment type="catalytic activity">
    <reaction evidence="11">
        <text>L-threonyl-[protein] + ATP = O-phospho-L-threonyl-[protein] + ADP + H(+)</text>
        <dbReference type="Rhea" id="RHEA:46608"/>
        <dbReference type="Rhea" id="RHEA-COMP:11060"/>
        <dbReference type="Rhea" id="RHEA-COMP:11605"/>
        <dbReference type="ChEBI" id="CHEBI:15378"/>
        <dbReference type="ChEBI" id="CHEBI:30013"/>
        <dbReference type="ChEBI" id="CHEBI:30616"/>
        <dbReference type="ChEBI" id="CHEBI:61977"/>
        <dbReference type="ChEBI" id="CHEBI:456216"/>
        <dbReference type="EC" id="2.7.11.1"/>
    </reaction>
</comment>
<gene>
    <name evidence="17" type="primary">mark1</name>
</gene>
<dbReference type="SUPFAM" id="SSF56112">
    <property type="entry name" value="Protein kinase-like (PK-like)"/>
    <property type="match status" value="1"/>
</dbReference>
<keyword evidence="4" id="KW-0723">Serine/threonine-protein kinase</keyword>
<feature type="compositionally biased region" description="Basic and acidic residues" evidence="13">
    <location>
        <begin position="607"/>
        <end position="618"/>
    </location>
</feature>
<keyword evidence="10" id="KW-0966">Cell projection</keyword>
<dbReference type="Proteomes" id="UP000694680">
    <property type="component" value="Chromosome 15"/>
</dbReference>
<dbReference type="GO" id="GO:0005524">
    <property type="term" value="F:ATP binding"/>
    <property type="evidence" value="ECO:0007669"/>
    <property type="project" value="UniProtKB-KW"/>
</dbReference>
<dbReference type="InterPro" id="IPR001772">
    <property type="entry name" value="KA1_dom"/>
</dbReference>
<evidence type="ECO:0000256" key="12">
    <source>
        <dbReference type="ARBA" id="ARBA00048679"/>
    </source>
</evidence>
<evidence type="ECO:0000313" key="17">
    <source>
        <dbReference type="Ensembl" id="ENSGWIP00000051099.1"/>
    </source>
</evidence>
<dbReference type="SMART" id="SM00220">
    <property type="entry name" value="S_TKc"/>
    <property type="match status" value="1"/>
</dbReference>
<reference evidence="17" key="3">
    <citation type="submission" date="2025-09" db="UniProtKB">
        <authorList>
            <consortium name="Ensembl"/>
        </authorList>
    </citation>
    <scope>IDENTIFICATION</scope>
</reference>
<dbReference type="InterPro" id="IPR011009">
    <property type="entry name" value="Kinase-like_dom_sf"/>
</dbReference>
<dbReference type="InterPro" id="IPR008271">
    <property type="entry name" value="Ser/Thr_kinase_AS"/>
</dbReference>
<dbReference type="InterPro" id="IPR015940">
    <property type="entry name" value="UBA"/>
</dbReference>
<feature type="compositionally biased region" description="Basic and acidic residues" evidence="13">
    <location>
        <begin position="588"/>
        <end position="600"/>
    </location>
</feature>
<organism evidence="17 18">
    <name type="scientific">Gouania willdenowi</name>
    <name type="common">Blunt-snouted clingfish</name>
    <name type="synonym">Lepadogaster willdenowi</name>
    <dbReference type="NCBI Taxonomy" id="441366"/>
    <lineage>
        <taxon>Eukaryota</taxon>
        <taxon>Metazoa</taxon>
        <taxon>Chordata</taxon>
        <taxon>Craniata</taxon>
        <taxon>Vertebrata</taxon>
        <taxon>Euteleostomi</taxon>
        <taxon>Actinopterygii</taxon>
        <taxon>Neopterygii</taxon>
        <taxon>Teleostei</taxon>
        <taxon>Neoteleostei</taxon>
        <taxon>Acanthomorphata</taxon>
        <taxon>Ovalentaria</taxon>
        <taxon>Blenniimorphae</taxon>
        <taxon>Blenniiformes</taxon>
        <taxon>Gobiesocoidei</taxon>
        <taxon>Gobiesocidae</taxon>
        <taxon>Gobiesocinae</taxon>
        <taxon>Gouania</taxon>
    </lineage>
</organism>
<feature type="compositionally biased region" description="Low complexity" evidence="13">
    <location>
        <begin position="503"/>
        <end position="514"/>
    </location>
</feature>
<dbReference type="FunFam" id="3.30.310.80:FF:000001">
    <property type="entry name" value="Non-specific serine/threonine protein kinase"/>
    <property type="match status" value="1"/>
</dbReference>
<dbReference type="SUPFAM" id="SSF103243">
    <property type="entry name" value="KA1-like"/>
    <property type="match status" value="1"/>
</dbReference>
<feature type="region of interest" description="Disordered" evidence="13">
    <location>
        <begin position="1"/>
        <end position="25"/>
    </location>
</feature>
<keyword evidence="6" id="KW-0808">Transferase</keyword>
<evidence type="ECO:0000256" key="5">
    <source>
        <dbReference type="ARBA" id="ARBA00022553"/>
    </source>
</evidence>
<reference evidence="17" key="2">
    <citation type="submission" date="2025-08" db="UniProtKB">
        <authorList>
            <consortium name="Ensembl"/>
        </authorList>
    </citation>
    <scope>IDENTIFICATION</scope>
</reference>
<protein>
    <recommendedName>
        <fullName evidence="3">non-specific serine/threonine protein kinase</fullName>
        <ecNumber evidence="3">2.7.11.1</ecNumber>
    </recommendedName>
</protein>
<evidence type="ECO:0000259" key="15">
    <source>
        <dbReference type="PROSITE" id="PS50030"/>
    </source>
</evidence>
<dbReference type="CDD" id="cd12196">
    <property type="entry name" value="MARK1-3_C"/>
    <property type="match status" value="1"/>
</dbReference>
<proteinExistence type="inferred from homology"/>
<dbReference type="Pfam" id="PF02149">
    <property type="entry name" value="KA1"/>
    <property type="match status" value="1"/>
</dbReference>
<keyword evidence="5" id="KW-0597">Phosphoprotein</keyword>
<feature type="region of interest" description="Disordered" evidence="13">
    <location>
        <begin position="357"/>
        <end position="416"/>
    </location>
</feature>
<dbReference type="FunFam" id="1.10.8.10:FF:000005">
    <property type="entry name" value="Non-specific serine/threonine protein kinase"/>
    <property type="match status" value="1"/>
</dbReference>
<dbReference type="Gene3D" id="1.10.510.10">
    <property type="entry name" value="Transferase(Phosphotransferase) domain 1"/>
    <property type="match status" value="1"/>
</dbReference>
<feature type="domain" description="Protein kinase" evidence="14">
    <location>
        <begin position="33"/>
        <end position="291"/>
    </location>
</feature>
<reference evidence="17" key="1">
    <citation type="submission" date="2020-06" db="EMBL/GenBank/DDBJ databases">
        <authorList>
            <consortium name="Wellcome Sanger Institute Data Sharing"/>
        </authorList>
    </citation>
    <scope>NUCLEOTIDE SEQUENCE [LARGE SCALE GENOMIC DNA]</scope>
</reference>
<keyword evidence="18" id="KW-1185">Reference proteome</keyword>
<feature type="compositionally biased region" description="Low complexity" evidence="13">
    <location>
        <begin position="479"/>
        <end position="489"/>
    </location>
</feature>
<evidence type="ECO:0000313" key="18">
    <source>
        <dbReference type="Proteomes" id="UP000694680"/>
    </source>
</evidence>
<feature type="compositionally biased region" description="Polar residues" evidence="13">
    <location>
        <begin position="569"/>
        <end position="581"/>
    </location>
</feature>
<evidence type="ECO:0000256" key="11">
    <source>
        <dbReference type="ARBA" id="ARBA00047899"/>
    </source>
</evidence>
<dbReference type="PROSITE" id="PS50032">
    <property type="entry name" value="KA1"/>
    <property type="match status" value="1"/>
</dbReference>
<feature type="compositionally biased region" description="Polar residues" evidence="13">
    <location>
        <begin position="369"/>
        <end position="378"/>
    </location>
</feature>
<dbReference type="PANTHER" id="PTHR24346">
    <property type="entry name" value="MAP/MICROTUBULE AFFINITY-REGULATING KINASE"/>
    <property type="match status" value="1"/>
</dbReference>
<dbReference type="GO" id="GO:0005737">
    <property type="term" value="C:cytoplasm"/>
    <property type="evidence" value="ECO:0007669"/>
    <property type="project" value="TreeGrafter"/>
</dbReference>
<accession>A0A8C5HWT0</accession>
<dbReference type="InterPro" id="IPR028375">
    <property type="entry name" value="KA1/Ssp2_C"/>
</dbReference>
<dbReference type="SMART" id="SM00165">
    <property type="entry name" value="UBA"/>
    <property type="match status" value="1"/>
</dbReference>
<dbReference type="PROSITE" id="PS50030">
    <property type="entry name" value="UBA"/>
    <property type="match status" value="1"/>
</dbReference>
<evidence type="ECO:0000256" key="13">
    <source>
        <dbReference type="SAM" id="MobiDB-lite"/>
    </source>
</evidence>
<dbReference type="Gene3D" id="1.10.8.10">
    <property type="entry name" value="DNA helicase RuvA subunit, C-terminal domain"/>
    <property type="match status" value="1"/>
</dbReference>
<dbReference type="Ensembl" id="ENSGWIT00000055171.1">
    <property type="protein sequence ID" value="ENSGWIP00000051099.1"/>
    <property type="gene ID" value="ENSGWIG00000023933.1"/>
</dbReference>
<keyword evidence="7" id="KW-0547">Nucleotide-binding</keyword>
<dbReference type="GO" id="GO:0042995">
    <property type="term" value="C:cell projection"/>
    <property type="evidence" value="ECO:0007669"/>
    <property type="project" value="UniProtKB-SubCell"/>
</dbReference>
<feature type="domain" description="KA1" evidence="16">
    <location>
        <begin position="667"/>
        <end position="716"/>
    </location>
</feature>
<dbReference type="Pfam" id="PF00627">
    <property type="entry name" value="UBA"/>
    <property type="match status" value="1"/>
</dbReference>
<keyword evidence="8" id="KW-0418">Kinase</keyword>
<dbReference type="GO" id="GO:0035556">
    <property type="term" value="P:intracellular signal transduction"/>
    <property type="evidence" value="ECO:0007669"/>
    <property type="project" value="TreeGrafter"/>
</dbReference>
<dbReference type="Gene3D" id="3.30.310.80">
    <property type="entry name" value="Kinase associated domain 1, KA1"/>
    <property type="match status" value="1"/>
</dbReference>
<evidence type="ECO:0000256" key="3">
    <source>
        <dbReference type="ARBA" id="ARBA00012513"/>
    </source>
</evidence>
<name>A0A8C5HWT0_GOUWI</name>
<evidence type="ECO:0000256" key="7">
    <source>
        <dbReference type="ARBA" id="ARBA00022741"/>
    </source>
</evidence>
<evidence type="ECO:0000256" key="2">
    <source>
        <dbReference type="ARBA" id="ARBA00006234"/>
    </source>
</evidence>
<dbReference type="GO" id="GO:0004674">
    <property type="term" value="F:protein serine/threonine kinase activity"/>
    <property type="evidence" value="ECO:0007669"/>
    <property type="project" value="UniProtKB-KW"/>
</dbReference>
<dbReference type="EC" id="2.7.11.1" evidence="3"/>
<evidence type="ECO:0000256" key="1">
    <source>
        <dbReference type="ARBA" id="ARBA00004316"/>
    </source>
</evidence>
<keyword evidence="9" id="KW-0067">ATP-binding</keyword>
<feature type="domain" description="UBA" evidence="15">
    <location>
        <begin position="307"/>
        <end position="349"/>
    </location>
</feature>
<evidence type="ECO:0000256" key="6">
    <source>
        <dbReference type="ARBA" id="ARBA00022679"/>
    </source>
</evidence>